<dbReference type="PANTHER" id="PTHR21496:SF23">
    <property type="entry name" value="3-PHENYLPROPIONATE_CINNAMIC ACID DIOXYGENASE FERREDOXIN SUBUNIT"/>
    <property type="match status" value="1"/>
</dbReference>
<dbReference type="Gene3D" id="2.102.10.10">
    <property type="entry name" value="Rieske [2Fe-2S] iron-sulphur domain"/>
    <property type="match status" value="1"/>
</dbReference>
<dbReference type="SUPFAM" id="SSF50022">
    <property type="entry name" value="ISP domain"/>
    <property type="match status" value="1"/>
</dbReference>
<dbReference type="AlphaFoldDB" id="A0A927IS62"/>
<evidence type="ECO:0000256" key="3">
    <source>
        <dbReference type="ARBA" id="ARBA00023004"/>
    </source>
</evidence>
<dbReference type="Proteomes" id="UP000654108">
    <property type="component" value="Unassembled WGS sequence"/>
</dbReference>
<sequence>MAFEIVAQVSDIPVGQRKLVEVRGREVVIFNHGGQFFALLNRCPHQGGRLCDGKLTVAVTSSEPGHYDYHADRQVIRCPWHAWEFDIRTGKSWCEPDRVKVRSYRTEVLAGTQLVRGEYTAQTFPVKTENDYILVDA</sequence>
<evidence type="ECO:0000256" key="4">
    <source>
        <dbReference type="ARBA" id="ARBA00023014"/>
    </source>
</evidence>
<keyword evidence="4" id="KW-0411">Iron-sulfur</keyword>
<reference evidence="6" key="1">
    <citation type="submission" date="2020-09" db="EMBL/GenBank/DDBJ databases">
        <title>Genome seq and assembly of Devosia sp.</title>
        <authorList>
            <person name="Chhetri G."/>
        </authorList>
    </citation>
    <scope>NUCLEOTIDE SEQUENCE</scope>
    <source>
        <strain evidence="6">PTR5</strain>
    </source>
</reference>
<comment type="caution">
    <text evidence="6">The sequence shown here is derived from an EMBL/GenBank/DDBJ whole genome shotgun (WGS) entry which is preliminary data.</text>
</comment>
<dbReference type="PANTHER" id="PTHR21496">
    <property type="entry name" value="FERREDOXIN-RELATED"/>
    <property type="match status" value="1"/>
</dbReference>
<dbReference type="RefSeq" id="WP_191773678.1">
    <property type="nucleotide sequence ID" value="NZ_JACYFU010000001.1"/>
</dbReference>
<keyword evidence="7" id="KW-1185">Reference proteome</keyword>
<keyword evidence="1" id="KW-0001">2Fe-2S</keyword>
<evidence type="ECO:0000256" key="1">
    <source>
        <dbReference type="ARBA" id="ARBA00022714"/>
    </source>
</evidence>
<dbReference type="EMBL" id="JACYFU010000001">
    <property type="protein sequence ID" value="MBD8065134.1"/>
    <property type="molecule type" value="Genomic_DNA"/>
</dbReference>
<protein>
    <submittedName>
        <fullName evidence="6">Rieske (2Fe-2S) protein</fullName>
    </submittedName>
</protein>
<dbReference type="GO" id="GO:0046872">
    <property type="term" value="F:metal ion binding"/>
    <property type="evidence" value="ECO:0007669"/>
    <property type="project" value="UniProtKB-KW"/>
</dbReference>
<keyword evidence="2" id="KW-0479">Metal-binding</keyword>
<accession>A0A927IS62</accession>
<dbReference type="CDD" id="cd03467">
    <property type="entry name" value="Rieske"/>
    <property type="match status" value="1"/>
</dbReference>
<name>A0A927IS62_9HYPH</name>
<dbReference type="InterPro" id="IPR036922">
    <property type="entry name" value="Rieske_2Fe-2S_sf"/>
</dbReference>
<evidence type="ECO:0000259" key="5">
    <source>
        <dbReference type="PROSITE" id="PS51296"/>
    </source>
</evidence>
<dbReference type="GO" id="GO:0051537">
    <property type="term" value="F:2 iron, 2 sulfur cluster binding"/>
    <property type="evidence" value="ECO:0007669"/>
    <property type="project" value="UniProtKB-KW"/>
</dbReference>
<evidence type="ECO:0000256" key="2">
    <source>
        <dbReference type="ARBA" id="ARBA00022723"/>
    </source>
</evidence>
<gene>
    <name evidence="6" type="ORF">IC608_06580</name>
</gene>
<feature type="domain" description="Rieske" evidence="5">
    <location>
        <begin position="4"/>
        <end position="115"/>
    </location>
</feature>
<dbReference type="PROSITE" id="PS51296">
    <property type="entry name" value="RIESKE"/>
    <property type="match status" value="1"/>
</dbReference>
<proteinExistence type="predicted"/>
<evidence type="ECO:0000313" key="6">
    <source>
        <dbReference type="EMBL" id="MBD8065134.1"/>
    </source>
</evidence>
<keyword evidence="3" id="KW-0408">Iron</keyword>
<dbReference type="Pfam" id="PF00355">
    <property type="entry name" value="Rieske"/>
    <property type="match status" value="1"/>
</dbReference>
<dbReference type="InterPro" id="IPR017941">
    <property type="entry name" value="Rieske_2Fe-2S"/>
</dbReference>
<organism evidence="6 7">
    <name type="scientific">Devosia oryzisoli</name>
    <dbReference type="NCBI Taxonomy" id="2774138"/>
    <lineage>
        <taxon>Bacteria</taxon>
        <taxon>Pseudomonadati</taxon>
        <taxon>Pseudomonadota</taxon>
        <taxon>Alphaproteobacteria</taxon>
        <taxon>Hyphomicrobiales</taxon>
        <taxon>Devosiaceae</taxon>
        <taxon>Devosia</taxon>
    </lineage>
</organism>
<evidence type="ECO:0000313" key="7">
    <source>
        <dbReference type="Proteomes" id="UP000654108"/>
    </source>
</evidence>